<keyword evidence="2" id="KW-0472">Membrane</keyword>
<sequence>MHRRFDAGPLLAAAGAALLAISLFLSWYEVDLNAWEAFEALDLVLAGLAAALIFLALRPRPDGRLLVGLAAAALLVVVVQLIEPPPVAAGAGRELGIWLALAGAALALLGAVLVLAAIAVHIDVRGREHRRREAVVDRRGGAGATGSSAGTGGRTPAGG</sequence>
<feature type="transmembrane region" description="Helical" evidence="2">
    <location>
        <begin position="64"/>
        <end position="82"/>
    </location>
</feature>
<feature type="transmembrane region" description="Helical" evidence="2">
    <location>
        <begin position="7"/>
        <end position="28"/>
    </location>
</feature>
<evidence type="ECO:0000313" key="3">
    <source>
        <dbReference type="EMBL" id="CAA9480320.1"/>
    </source>
</evidence>
<name>A0A6J4RYN2_9ACTN</name>
<evidence type="ECO:0000256" key="1">
    <source>
        <dbReference type="SAM" id="MobiDB-lite"/>
    </source>
</evidence>
<keyword evidence="2" id="KW-1133">Transmembrane helix</keyword>
<evidence type="ECO:0000256" key="2">
    <source>
        <dbReference type="SAM" id="Phobius"/>
    </source>
</evidence>
<feature type="transmembrane region" description="Helical" evidence="2">
    <location>
        <begin position="40"/>
        <end position="57"/>
    </location>
</feature>
<organism evidence="3">
    <name type="scientific">uncultured Solirubrobacteraceae bacterium</name>
    <dbReference type="NCBI Taxonomy" id="1162706"/>
    <lineage>
        <taxon>Bacteria</taxon>
        <taxon>Bacillati</taxon>
        <taxon>Actinomycetota</taxon>
        <taxon>Thermoleophilia</taxon>
        <taxon>Solirubrobacterales</taxon>
        <taxon>Solirubrobacteraceae</taxon>
        <taxon>environmental samples</taxon>
    </lineage>
</organism>
<feature type="transmembrane region" description="Helical" evidence="2">
    <location>
        <begin position="97"/>
        <end position="122"/>
    </location>
</feature>
<keyword evidence="2" id="KW-0812">Transmembrane</keyword>
<feature type="non-terminal residue" evidence="3">
    <location>
        <position position="159"/>
    </location>
</feature>
<reference evidence="3" key="1">
    <citation type="submission" date="2020-02" db="EMBL/GenBank/DDBJ databases">
        <authorList>
            <person name="Meier V. D."/>
        </authorList>
    </citation>
    <scope>NUCLEOTIDE SEQUENCE</scope>
    <source>
        <strain evidence="3">AVDCRST_MAG13</strain>
    </source>
</reference>
<accession>A0A6J4RYN2</accession>
<dbReference type="AlphaFoldDB" id="A0A6J4RYN2"/>
<dbReference type="EMBL" id="CADCVO010000172">
    <property type="protein sequence ID" value="CAA9480320.1"/>
    <property type="molecule type" value="Genomic_DNA"/>
</dbReference>
<feature type="region of interest" description="Disordered" evidence="1">
    <location>
        <begin position="133"/>
        <end position="159"/>
    </location>
</feature>
<gene>
    <name evidence="3" type="ORF">AVDCRST_MAG13-1122</name>
</gene>
<proteinExistence type="predicted"/>
<protein>
    <submittedName>
        <fullName evidence="3">Uncharacterized protein</fullName>
    </submittedName>
</protein>
<feature type="compositionally biased region" description="Gly residues" evidence="1">
    <location>
        <begin position="141"/>
        <end position="159"/>
    </location>
</feature>